<dbReference type="Gene3D" id="3.30.470.20">
    <property type="entry name" value="ATP-grasp fold, B domain"/>
    <property type="match status" value="1"/>
</dbReference>
<dbReference type="Gene3D" id="3.30.1490.20">
    <property type="entry name" value="ATP-grasp fold, A domain"/>
    <property type="match status" value="1"/>
</dbReference>
<dbReference type="PROSITE" id="PS50975">
    <property type="entry name" value="ATP_GRASP"/>
    <property type="match status" value="1"/>
</dbReference>
<keyword evidence="9" id="KW-0464">Manganese</keyword>
<dbReference type="PANTHER" id="PTHR21621">
    <property type="entry name" value="RIBOSOMAL PROTEIN S6 MODIFICATION PROTEIN"/>
    <property type="match status" value="1"/>
</dbReference>
<dbReference type="NCBIfam" id="NF003573">
    <property type="entry name" value="PRK05246.1"/>
    <property type="match status" value="1"/>
</dbReference>
<evidence type="ECO:0000256" key="5">
    <source>
        <dbReference type="ARBA" id="ARBA00022723"/>
    </source>
</evidence>
<keyword evidence="5" id="KW-0479">Metal-binding</keyword>
<dbReference type="InterPro" id="IPR004215">
    <property type="entry name" value="GSHS_N"/>
</dbReference>
<dbReference type="Pfam" id="PF02951">
    <property type="entry name" value="GSH-S_N"/>
    <property type="match status" value="1"/>
</dbReference>
<evidence type="ECO:0000256" key="1">
    <source>
        <dbReference type="ARBA" id="ARBA00001936"/>
    </source>
</evidence>
<proteinExistence type="inferred from homology"/>
<protein>
    <recommendedName>
        <fullName evidence="10">Glutathione synthetase</fullName>
        <ecNumber evidence="10">6.3.2.3</ecNumber>
    </recommendedName>
    <alternativeName>
        <fullName evidence="10">GSH synthetase</fullName>
        <shortName evidence="10">GSH-S</shortName>
        <shortName evidence="10">GSHase</shortName>
    </alternativeName>
    <alternativeName>
        <fullName evidence="10">Glutathione synthase</fullName>
    </alternativeName>
</protein>
<evidence type="ECO:0000256" key="7">
    <source>
        <dbReference type="ARBA" id="ARBA00022840"/>
    </source>
</evidence>
<dbReference type="PANTHER" id="PTHR21621:SF4">
    <property type="entry name" value="GLUTATHIONE SYNTHETASE"/>
    <property type="match status" value="1"/>
</dbReference>
<dbReference type="Pfam" id="PF02955">
    <property type="entry name" value="GSH-S_ATP"/>
    <property type="match status" value="1"/>
</dbReference>
<dbReference type="EC" id="6.3.2.3" evidence="10"/>
<sequence>MSKAIGIIMDPIESITYKKDTTLALMLAAQAEGWQIYYMEQSDLYLEQGRAKAITCPITVYADPNKWFEKSEPVKIELGTLDAILMRKDPPFDNEYIYSTYVLEAAERQGALVVNKPQSLRDCNEKIFATQFPQCCPPVLVSKNYTLLREFHQEHKDVIFKPLDGMGGSGIFRVREDDPNIGVILETLTNHGNSLIMVQKFIPQISDGDKRILVVNGQAVPYCLARIPAKGETRGNIAAGGTGRPQPLSERDQWIVDQVAPTLVEKGLFFVGLDVIGDYLTEINVTSPTCVREIDAAYDTNIGGRLMAAIKERLN</sequence>
<dbReference type="Gene3D" id="3.40.50.20">
    <property type="match status" value="1"/>
</dbReference>
<dbReference type="InterPro" id="IPR016185">
    <property type="entry name" value="PreATP-grasp_dom_sf"/>
</dbReference>
<reference evidence="12 13" key="1">
    <citation type="submission" date="2024-04" db="EMBL/GenBank/DDBJ databases">
        <title>Draft genome sequence of Sessilibacter corallicola NBRC 116591.</title>
        <authorList>
            <person name="Miyakawa T."/>
            <person name="Kusuya Y."/>
            <person name="Miura T."/>
        </authorList>
    </citation>
    <scope>NUCLEOTIDE SEQUENCE [LARGE SCALE GENOMIC DNA]</scope>
    <source>
        <strain evidence="12 13">KU-00831-HH</strain>
    </source>
</reference>
<comment type="catalytic activity">
    <reaction evidence="10">
        <text>gamma-L-glutamyl-L-cysteine + glycine + ATP = glutathione + ADP + phosphate + H(+)</text>
        <dbReference type="Rhea" id="RHEA:13557"/>
        <dbReference type="ChEBI" id="CHEBI:15378"/>
        <dbReference type="ChEBI" id="CHEBI:30616"/>
        <dbReference type="ChEBI" id="CHEBI:43474"/>
        <dbReference type="ChEBI" id="CHEBI:57305"/>
        <dbReference type="ChEBI" id="CHEBI:57925"/>
        <dbReference type="ChEBI" id="CHEBI:58173"/>
        <dbReference type="ChEBI" id="CHEBI:456216"/>
        <dbReference type="EC" id="6.3.2.3"/>
    </reaction>
</comment>
<comment type="caution">
    <text evidence="12">The sequence shown here is derived from an EMBL/GenBank/DDBJ whole genome shotgun (WGS) entry which is preliminary data.</text>
</comment>
<evidence type="ECO:0000256" key="10">
    <source>
        <dbReference type="HAMAP-Rule" id="MF_00162"/>
    </source>
</evidence>
<keyword evidence="4 10" id="KW-0317">Glutathione biosynthesis</keyword>
<feature type="domain" description="ATP-grasp" evidence="11">
    <location>
        <begin position="126"/>
        <end position="311"/>
    </location>
</feature>
<gene>
    <name evidence="10 12" type="primary">gshB</name>
    <name evidence="12" type="ORF">NBRC116591_07470</name>
</gene>
<evidence type="ECO:0000256" key="4">
    <source>
        <dbReference type="ARBA" id="ARBA00022684"/>
    </source>
</evidence>
<dbReference type="EMBL" id="BAABWN010000002">
    <property type="protein sequence ID" value="GAA6166937.1"/>
    <property type="molecule type" value="Genomic_DNA"/>
</dbReference>
<evidence type="ECO:0000313" key="12">
    <source>
        <dbReference type="EMBL" id="GAA6166937.1"/>
    </source>
</evidence>
<dbReference type="InterPro" id="IPR004218">
    <property type="entry name" value="GSHS_ATP-bd"/>
</dbReference>
<comment type="pathway">
    <text evidence="10">Sulfur metabolism; glutathione biosynthesis; glutathione from L-cysteine and L-glutamate: step 2/2.</text>
</comment>
<keyword evidence="7 10" id="KW-0067">ATP-binding</keyword>
<evidence type="ECO:0000256" key="9">
    <source>
        <dbReference type="ARBA" id="ARBA00023211"/>
    </source>
</evidence>
<evidence type="ECO:0000259" key="11">
    <source>
        <dbReference type="PROSITE" id="PS50975"/>
    </source>
</evidence>
<evidence type="ECO:0000256" key="6">
    <source>
        <dbReference type="ARBA" id="ARBA00022741"/>
    </source>
</evidence>
<name>A0ABQ0A5L7_9GAMM</name>
<comment type="similarity">
    <text evidence="10">Belongs to the prokaryotic GSH synthase family.</text>
</comment>
<dbReference type="SUPFAM" id="SSF56059">
    <property type="entry name" value="Glutathione synthetase ATP-binding domain-like"/>
    <property type="match status" value="1"/>
</dbReference>
<dbReference type="InterPro" id="IPR011761">
    <property type="entry name" value="ATP-grasp"/>
</dbReference>
<accession>A0ABQ0A5L7</accession>
<dbReference type="Proteomes" id="UP001465153">
    <property type="component" value="Unassembled WGS sequence"/>
</dbReference>
<dbReference type="HAMAP" id="MF_00162">
    <property type="entry name" value="GSH_S"/>
    <property type="match status" value="1"/>
</dbReference>
<evidence type="ECO:0000256" key="3">
    <source>
        <dbReference type="ARBA" id="ARBA00022598"/>
    </source>
</evidence>
<dbReference type="NCBIfam" id="TIGR01380">
    <property type="entry name" value="glut_syn"/>
    <property type="match status" value="1"/>
</dbReference>
<evidence type="ECO:0000313" key="13">
    <source>
        <dbReference type="Proteomes" id="UP001465153"/>
    </source>
</evidence>
<evidence type="ECO:0000256" key="2">
    <source>
        <dbReference type="ARBA" id="ARBA00001946"/>
    </source>
</evidence>
<evidence type="ECO:0000256" key="8">
    <source>
        <dbReference type="ARBA" id="ARBA00022842"/>
    </source>
</evidence>
<keyword evidence="13" id="KW-1185">Reference proteome</keyword>
<keyword evidence="3 10" id="KW-0436">Ligase</keyword>
<comment type="cofactor">
    <cofactor evidence="2">
        <name>Mg(2+)</name>
        <dbReference type="ChEBI" id="CHEBI:18420"/>
    </cofactor>
</comment>
<keyword evidence="8" id="KW-0460">Magnesium</keyword>
<dbReference type="InterPro" id="IPR013815">
    <property type="entry name" value="ATP_grasp_subdomain_1"/>
</dbReference>
<dbReference type="RefSeq" id="WP_233087778.1">
    <property type="nucleotide sequence ID" value="NZ_BAABWN010000002.1"/>
</dbReference>
<comment type="cofactor">
    <cofactor evidence="1">
        <name>Mn(2+)</name>
        <dbReference type="ChEBI" id="CHEBI:29035"/>
    </cofactor>
</comment>
<keyword evidence="6 10" id="KW-0547">Nucleotide-binding</keyword>
<dbReference type="InterPro" id="IPR006284">
    <property type="entry name" value="Glut_synth_pro"/>
</dbReference>
<dbReference type="SUPFAM" id="SSF52440">
    <property type="entry name" value="PreATP-grasp domain"/>
    <property type="match status" value="1"/>
</dbReference>
<organism evidence="12 13">
    <name type="scientific">Sessilibacter corallicola</name>
    <dbReference type="NCBI Taxonomy" id="2904075"/>
    <lineage>
        <taxon>Bacteria</taxon>
        <taxon>Pseudomonadati</taxon>
        <taxon>Pseudomonadota</taxon>
        <taxon>Gammaproteobacteria</taxon>
        <taxon>Cellvibrionales</taxon>
        <taxon>Cellvibrionaceae</taxon>
        <taxon>Sessilibacter</taxon>
    </lineage>
</organism>